<dbReference type="Gene3D" id="1.10.10.10">
    <property type="entry name" value="Winged helix-like DNA-binding domain superfamily/Winged helix DNA-binding domain"/>
    <property type="match status" value="1"/>
</dbReference>
<keyword evidence="9" id="KW-1185">Reference proteome</keyword>
<dbReference type="Pfam" id="PF08281">
    <property type="entry name" value="Sigma70_r4_2"/>
    <property type="match status" value="1"/>
</dbReference>
<comment type="caution">
    <text evidence="8">The sequence shown here is derived from an EMBL/GenBank/DDBJ whole genome shotgun (WGS) entry which is preliminary data.</text>
</comment>
<keyword evidence="4" id="KW-0238">DNA-binding</keyword>
<protein>
    <recommendedName>
        <fullName evidence="10">RNA polymerase sigma factor</fullName>
    </recommendedName>
</protein>
<comment type="similarity">
    <text evidence="1">Belongs to the sigma-70 factor family. ECF subfamily.</text>
</comment>
<dbReference type="InterPro" id="IPR039425">
    <property type="entry name" value="RNA_pol_sigma-70-like"/>
</dbReference>
<dbReference type="PANTHER" id="PTHR43133:SF8">
    <property type="entry name" value="RNA POLYMERASE SIGMA FACTOR HI_1459-RELATED"/>
    <property type="match status" value="1"/>
</dbReference>
<dbReference type="NCBIfam" id="TIGR02937">
    <property type="entry name" value="sigma70-ECF"/>
    <property type="match status" value="1"/>
</dbReference>
<dbReference type="Pfam" id="PF04542">
    <property type="entry name" value="Sigma70_r2"/>
    <property type="match status" value="1"/>
</dbReference>
<evidence type="ECO:0000256" key="3">
    <source>
        <dbReference type="ARBA" id="ARBA00023082"/>
    </source>
</evidence>
<dbReference type="EMBL" id="BSRI01000001">
    <property type="protein sequence ID" value="GLV54245.1"/>
    <property type="molecule type" value="Genomic_DNA"/>
</dbReference>
<dbReference type="InterPro" id="IPR013249">
    <property type="entry name" value="RNA_pol_sigma70_r4_t2"/>
</dbReference>
<evidence type="ECO:0000259" key="6">
    <source>
        <dbReference type="Pfam" id="PF04542"/>
    </source>
</evidence>
<dbReference type="InterPro" id="IPR013324">
    <property type="entry name" value="RNA_pol_sigma_r3/r4-like"/>
</dbReference>
<evidence type="ECO:0000256" key="2">
    <source>
        <dbReference type="ARBA" id="ARBA00023015"/>
    </source>
</evidence>
<dbReference type="PANTHER" id="PTHR43133">
    <property type="entry name" value="RNA POLYMERASE ECF-TYPE SIGMA FACTO"/>
    <property type="match status" value="1"/>
</dbReference>
<dbReference type="SUPFAM" id="SSF88659">
    <property type="entry name" value="Sigma3 and sigma4 domains of RNA polymerase sigma factors"/>
    <property type="match status" value="1"/>
</dbReference>
<gene>
    <name evidence="8" type="ORF">KDH_10930</name>
</gene>
<dbReference type="RefSeq" id="WP_338247951.1">
    <property type="nucleotide sequence ID" value="NZ_BSRI01000001.1"/>
</dbReference>
<dbReference type="Gene3D" id="1.10.1740.10">
    <property type="match status" value="1"/>
</dbReference>
<keyword evidence="3" id="KW-0731">Sigma factor</keyword>
<dbReference type="CDD" id="cd06171">
    <property type="entry name" value="Sigma70_r4"/>
    <property type="match status" value="1"/>
</dbReference>
<dbReference type="InterPro" id="IPR007627">
    <property type="entry name" value="RNA_pol_sigma70_r2"/>
</dbReference>
<dbReference type="InterPro" id="IPR036388">
    <property type="entry name" value="WH-like_DNA-bd_sf"/>
</dbReference>
<dbReference type="InterPro" id="IPR013325">
    <property type="entry name" value="RNA_pol_sigma_r2"/>
</dbReference>
<evidence type="ECO:0000313" key="9">
    <source>
        <dbReference type="Proteomes" id="UP001344906"/>
    </source>
</evidence>
<sequence>MLLQPFEEIVALPPVQSDAQTGFSIAIFFTAERPWLVRKCAILTRNADAAEDLAQETLLEAWRHRDKVYDRENEQREERRRWLGAIAHNVCLRWLREDNHERAHRILPLPGGAGDTSSNGEEQDESSLELLATPDHYGVELEFERTELSALVNEALAYLSEPLRTALVARYIHGATHDEITQQLQVNEATLVQRIYRGKRALRTVLTTQLRDELAAYGIYQPGTATTGPLVTRMWCPWCGNGHLSLHDNGSSDGLLFTCQSCNRPAGGKKTIGNWPKVSSAAARYAQLLHWLHDYYWQAIDQTPTCIFCGASAALTTHEAHELPPRYRGLGDQPGIAITCTQCQRTHYNTLSHLTFDLPQVQRFWKTHKRIHWQPGEIHEHAGIPAWVSTFQSTSGHEQIEIFIERPTFRVLAINEQS</sequence>
<name>A0ABQ6FJ81_9CHLR</name>
<dbReference type="SUPFAM" id="SSF88946">
    <property type="entry name" value="Sigma2 domain of RNA polymerase sigma factors"/>
    <property type="match status" value="1"/>
</dbReference>
<evidence type="ECO:0000313" key="8">
    <source>
        <dbReference type="EMBL" id="GLV54245.1"/>
    </source>
</evidence>
<dbReference type="InterPro" id="IPR014284">
    <property type="entry name" value="RNA_pol_sigma-70_dom"/>
</dbReference>
<reference evidence="8 9" key="1">
    <citation type="submission" date="2023-02" db="EMBL/GenBank/DDBJ databases">
        <title>Dictyobacter halimunensis sp. nov., a new member of the class Ktedonobacteria from forest soil in a geothermal area.</title>
        <authorList>
            <person name="Rachmania M.K."/>
            <person name="Ningsih F."/>
            <person name="Sakai Y."/>
            <person name="Yabe S."/>
            <person name="Yokota A."/>
            <person name="Sjamsuridzal W."/>
        </authorList>
    </citation>
    <scope>NUCLEOTIDE SEQUENCE [LARGE SCALE GENOMIC DNA]</scope>
    <source>
        <strain evidence="8 9">S3.2.2.5</strain>
    </source>
</reference>
<accession>A0ABQ6FJ81</accession>
<dbReference type="Proteomes" id="UP001344906">
    <property type="component" value="Unassembled WGS sequence"/>
</dbReference>
<keyword evidence="5" id="KW-0804">Transcription</keyword>
<evidence type="ECO:0000256" key="1">
    <source>
        <dbReference type="ARBA" id="ARBA00010641"/>
    </source>
</evidence>
<feature type="domain" description="RNA polymerase sigma factor 70 region 4 type 2" evidence="7">
    <location>
        <begin position="152"/>
        <end position="202"/>
    </location>
</feature>
<proteinExistence type="inferred from homology"/>
<organism evidence="8 9">
    <name type="scientific">Dictyobacter halimunensis</name>
    <dbReference type="NCBI Taxonomy" id="3026934"/>
    <lineage>
        <taxon>Bacteria</taxon>
        <taxon>Bacillati</taxon>
        <taxon>Chloroflexota</taxon>
        <taxon>Ktedonobacteria</taxon>
        <taxon>Ktedonobacterales</taxon>
        <taxon>Dictyobacteraceae</taxon>
        <taxon>Dictyobacter</taxon>
    </lineage>
</organism>
<feature type="domain" description="RNA polymerase sigma-70 region 2" evidence="6">
    <location>
        <begin position="29"/>
        <end position="98"/>
    </location>
</feature>
<evidence type="ECO:0000256" key="4">
    <source>
        <dbReference type="ARBA" id="ARBA00023125"/>
    </source>
</evidence>
<evidence type="ECO:0008006" key="10">
    <source>
        <dbReference type="Google" id="ProtNLM"/>
    </source>
</evidence>
<evidence type="ECO:0000256" key="5">
    <source>
        <dbReference type="ARBA" id="ARBA00023163"/>
    </source>
</evidence>
<evidence type="ECO:0000259" key="7">
    <source>
        <dbReference type="Pfam" id="PF08281"/>
    </source>
</evidence>
<keyword evidence="2" id="KW-0805">Transcription regulation</keyword>